<keyword evidence="4" id="KW-1185">Reference proteome</keyword>
<evidence type="ECO:0000256" key="1">
    <source>
        <dbReference type="SAM" id="MobiDB-lite"/>
    </source>
</evidence>
<keyword evidence="3" id="KW-0418">Kinase</keyword>
<dbReference type="GO" id="GO:0004674">
    <property type="term" value="F:protein serine/threonine kinase activity"/>
    <property type="evidence" value="ECO:0007669"/>
    <property type="project" value="TreeGrafter"/>
</dbReference>
<dbReference type="GO" id="GO:0005524">
    <property type="term" value="F:ATP binding"/>
    <property type="evidence" value="ECO:0007669"/>
    <property type="project" value="InterPro"/>
</dbReference>
<dbReference type="InterPro" id="IPR011009">
    <property type="entry name" value="Kinase-like_dom_sf"/>
</dbReference>
<evidence type="ECO:0000313" key="3">
    <source>
        <dbReference type="EMBL" id="KAG9233397.1"/>
    </source>
</evidence>
<proteinExistence type="predicted"/>
<protein>
    <submittedName>
        <fullName evidence="3">Kinase-like domain-containing protein</fullName>
    </submittedName>
</protein>
<feature type="region of interest" description="Disordered" evidence="1">
    <location>
        <begin position="558"/>
        <end position="605"/>
    </location>
</feature>
<evidence type="ECO:0000313" key="4">
    <source>
        <dbReference type="Proteomes" id="UP000824998"/>
    </source>
</evidence>
<dbReference type="Gene3D" id="1.10.510.10">
    <property type="entry name" value="Transferase(Phosphotransferase) domain 1"/>
    <property type="match status" value="1"/>
</dbReference>
<dbReference type="CDD" id="cd00180">
    <property type="entry name" value="PKc"/>
    <property type="match status" value="1"/>
</dbReference>
<organism evidence="3 4">
    <name type="scientific">Amylocarpus encephaloides</name>
    <dbReference type="NCBI Taxonomy" id="45428"/>
    <lineage>
        <taxon>Eukaryota</taxon>
        <taxon>Fungi</taxon>
        <taxon>Dikarya</taxon>
        <taxon>Ascomycota</taxon>
        <taxon>Pezizomycotina</taxon>
        <taxon>Leotiomycetes</taxon>
        <taxon>Helotiales</taxon>
        <taxon>Helotiales incertae sedis</taxon>
        <taxon>Amylocarpus</taxon>
    </lineage>
</organism>
<dbReference type="InterPro" id="IPR000719">
    <property type="entry name" value="Prot_kinase_dom"/>
</dbReference>
<keyword evidence="3" id="KW-0808">Transferase</keyword>
<dbReference type="EMBL" id="MU251502">
    <property type="protein sequence ID" value="KAG9233397.1"/>
    <property type="molecule type" value="Genomic_DNA"/>
</dbReference>
<sequence length="605" mass="70044">MRSRSDTKDSATNTSLKARLELEHRPCHENRTHFILPKGRLSAVITTDVVVKDLKSRRPDLDDVEIHHHAQDICGNARQLYATLVYLKKEGDICELLGEGVCDKDMPLTTRQDSLNSFELVRKDGLSITTFQRWSHKHLRKFFRVQFPVTAPFFNHLMHYKFDNEAILPFIPLKDEEDIEPKEGGYSTVYARRLHPDHHDFWDGSSEQDDEPLVAVKELYSSVEIEFLKEQTILQQLASKNHPHLIKLLATYEKDKKYYLMFPFANANLRSYWEERPLPKFDQPTVHWALCQMKGIADALKVIHNFRPTIPLLAPDAKEVKVPKNVKLSVHKDEALFGRHGDIKPENLLWFAEEGNQGSLQLADFGLGRFHGRDSRSRDPEHIAASPTYEPPECKLGLPVSREYDMWSLGCLYLEFVTWLLKGFDEIEAFSKFRDRKDPNAMYWSDDNFYTIVPDSDKKEAVVRDKVIEWVDNELHGDRKCSQLIHDLLDLTMTKLLVVDSSARTKGVLLYGKFMQLMEKAEADEDYMLTPVSYHPTHPRTNSTSVLPERPRSYSKNKFVTFDDGLHSNTEPRDAMCEDRETAGPSERSKQKPKHSKTWPPLRPD</sequence>
<name>A0A9P8C4Q8_9HELO</name>
<dbReference type="Pfam" id="PF00069">
    <property type="entry name" value="Pkinase"/>
    <property type="match status" value="1"/>
</dbReference>
<dbReference type="AlphaFoldDB" id="A0A9P8C4Q8"/>
<dbReference type="PANTHER" id="PTHR24359">
    <property type="entry name" value="SERINE/THREONINE-PROTEIN KINASE SBK1"/>
    <property type="match status" value="1"/>
</dbReference>
<dbReference type="PANTHER" id="PTHR24359:SF1">
    <property type="entry name" value="INHIBITOR OF NUCLEAR FACTOR KAPPA-B KINASE EPSILON SUBUNIT HOMOLOG 1-RELATED"/>
    <property type="match status" value="1"/>
</dbReference>
<dbReference type="PROSITE" id="PS50011">
    <property type="entry name" value="PROTEIN_KINASE_DOM"/>
    <property type="match status" value="1"/>
</dbReference>
<dbReference type="OrthoDB" id="1046782at2759"/>
<gene>
    <name evidence="3" type="ORF">BJ875DRAFT_378720</name>
</gene>
<accession>A0A9P8C4Q8</accession>
<evidence type="ECO:0000259" key="2">
    <source>
        <dbReference type="PROSITE" id="PS50011"/>
    </source>
</evidence>
<reference evidence="3" key="1">
    <citation type="journal article" date="2021" name="IMA Fungus">
        <title>Genomic characterization of three marine fungi, including Emericellopsis atlantica sp. nov. with signatures of a generalist lifestyle and marine biomass degradation.</title>
        <authorList>
            <person name="Hagestad O.C."/>
            <person name="Hou L."/>
            <person name="Andersen J.H."/>
            <person name="Hansen E.H."/>
            <person name="Altermark B."/>
            <person name="Li C."/>
            <person name="Kuhnert E."/>
            <person name="Cox R.J."/>
            <person name="Crous P.W."/>
            <person name="Spatafora J.W."/>
            <person name="Lail K."/>
            <person name="Amirebrahimi M."/>
            <person name="Lipzen A."/>
            <person name="Pangilinan J."/>
            <person name="Andreopoulos W."/>
            <person name="Hayes R.D."/>
            <person name="Ng V."/>
            <person name="Grigoriev I.V."/>
            <person name="Jackson S.A."/>
            <person name="Sutton T.D.S."/>
            <person name="Dobson A.D.W."/>
            <person name="Rama T."/>
        </authorList>
    </citation>
    <scope>NUCLEOTIDE SEQUENCE</scope>
    <source>
        <strain evidence="3">TRa018bII</strain>
    </source>
</reference>
<dbReference type="SMART" id="SM00220">
    <property type="entry name" value="S_TKc"/>
    <property type="match status" value="1"/>
</dbReference>
<dbReference type="Proteomes" id="UP000824998">
    <property type="component" value="Unassembled WGS sequence"/>
</dbReference>
<comment type="caution">
    <text evidence="3">The sequence shown here is derived from an EMBL/GenBank/DDBJ whole genome shotgun (WGS) entry which is preliminary data.</text>
</comment>
<feature type="compositionally biased region" description="Basic and acidic residues" evidence="1">
    <location>
        <begin position="564"/>
        <end position="590"/>
    </location>
</feature>
<feature type="domain" description="Protein kinase" evidence="2">
    <location>
        <begin position="175"/>
        <end position="518"/>
    </location>
</feature>
<dbReference type="SUPFAM" id="SSF56112">
    <property type="entry name" value="Protein kinase-like (PK-like)"/>
    <property type="match status" value="1"/>
</dbReference>